<evidence type="ECO:0000313" key="4">
    <source>
        <dbReference type="Proteomes" id="UP000466931"/>
    </source>
</evidence>
<evidence type="ECO:0008006" key="5">
    <source>
        <dbReference type="Google" id="ProtNLM"/>
    </source>
</evidence>
<name>A0A7I7Y305_9MYCO</name>
<keyword evidence="2" id="KW-0812">Transmembrane</keyword>
<reference evidence="3" key="1">
    <citation type="journal article" date="2019" name="Emerg. Microbes Infect.">
        <title>Comprehensive subspecies identification of 175 nontuberculous mycobacteria species based on 7547 genomic profiles.</title>
        <authorList>
            <person name="Matsumoto Y."/>
            <person name="Kinjo T."/>
            <person name="Motooka D."/>
            <person name="Nabeya D."/>
            <person name="Jung N."/>
            <person name="Uechi K."/>
            <person name="Horii T."/>
            <person name="Iida T."/>
            <person name="Fujita J."/>
            <person name="Nakamura S."/>
        </authorList>
    </citation>
    <scope>NUCLEOTIDE SEQUENCE [LARGE SCALE GENOMIC DNA]</scope>
    <source>
        <strain evidence="3">JCM 13671</strain>
    </source>
</reference>
<keyword evidence="2" id="KW-1133">Transmembrane helix</keyword>
<keyword evidence="2" id="KW-0472">Membrane</keyword>
<feature type="transmembrane region" description="Helical" evidence="2">
    <location>
        <begin position="51"/>
        <end position="70"/>
    </location>
</feature>
<gene>
    <name evidence="3" type="ORF">MCNF_42990</name>
</gene>
<protein>
    <recommendedName>
        <fullName evidence="5">Alanine and proline rich membrane protein</fullName>
    </recommendedName>
</protein>
<dbReference type="Proteomes" id="UP000466931">
    <property type="component" value="Chromosome"/>
</dbReference>
<proteinExistence type="predicted"/>
<keyword evidence="4" id="KW-1185">Reference proteome</keyword>
<evidence type="ECO:0000313" key="3">
    <source>
        <dbReference type="EMBL" id="BBZ35694.1"/>
    </source>
</evidence>
<accession>A0A7I7Y305</accession>
<feature type="region of interest" description="Disordered" evidence="1">
    <location>
        <begin position="1"/>
        <end position="44"/>
    </location>
</feature>
<organism evidence="3 4">
    <name type="scientific">Mycolicibacterium confluentis</name>
    <dbReference type="NCBI Taxonomy" id="28047"/>
    <lineage>
        <taxon>Bacteria</taxon>
        <taxon>Bacillati</taxon>
        <taxon>Actinomycetota</taxon>
        <taxon>Actinomycetes</taxon>
        <taxon>Mycobacteriales</taxon>
        <taxon>Mycobacteriaceae</taxon>
        <taxon>Mycolicibacterium</taxon>
    </lineage>
</organism>
<reference evidence="3" key="2">
    <citation type="submission" date="2020-02" db="EMBL/GenBank/DDBJ databases">
        <authorList>
            <person name="Matsumoto Y."/>
            <person name="Motooka D."/>
            <person name="Nakamura S."/>
        </authorList>
    </citation>
    <scope>NUCLEOTIDE SEQUENCE</scope>
    <source>
        <strain evidence="3">JCM 13671</strain>
    </source>
</reference>
<dbReference type="EMBL" id="AP022612">
    <property type="protein sequence ID" value="BBZ35694.1"/>
    <property type="molecule type" value="Genomic_DNA"/>
</dbReference>
<dbReference type="AlphaFoldDB" id="A0A7I7Y305"/>
<feature type="compositionally biased region" description="Pro residues" evidence="1">
    <location>
        <begin position="30"/>
        <end position="44"/>
    </location>
</feature>
<sequence>MSDAPFGGLPPAPGTPQPHTGMTHAARTPIAPPPWPPQGPPPARRPSRLPLVLVSLLAVAALAVAIASWFRPAPAEDDSTAPQYSEQEIADANAAVCDAYHVVYAALTTASSRISTDPTDTFVLSVELKLALHASGDYLNSALRKNPATPQALAAAINKLADTYHRAILDQLADAPAADIESRRADIRSAELAVRRECGV</sequence>
<evidence type="ECO:0000256" key="1">
    <source>
        <dbReference type="SAM" id="MobiDB-lite"/>
    </source>
</evidence>
<evidence type="ECO:0000256" key="2">
    <source>
        <dbReference type="SAM" id="Phobius"/>
    </source>
</evidence>